<gene>
    <name evidence="5" type="ORF">FPZ12_006380</name>
</gene>
<dbReference type="RefSeq" id="WP_144760341.1">
    <property type="nucleotide sequence ID" value="NZ_VMNW02000006.1"/>
</dbReference>
<protein>
    <submittedName>
        <fullName evidence="5">DUF4349 domain-containing protein</fullName>
    </submittedName>
</protein>
<reference evidence="5" key="1">
    <citation type="submission" date="2019-09" db="EMBL/GenBank/DDBJ databases">
        <authorList>
            <person name="Teo W.F.A."/>
            <person name="Duangmal K."/>
        </authorList>
    </citation>
    <scope>NUCLEOTIDE SEQUENCE [LARGE SCALE GENOMIC DNA]</scope>
    <source>
        <strain evidence="5">K81G1</strain>
    </source>
</reference>
<dbReference type="Pfam" id="PF14257">
    <property type="entry name" value="DUF4349"/>
    <property type="match status" value="1"/>
</dbReference>
<keyword evidence="2" id="KW-0472">Membrane</keyword>
<evidence type="ECO:0000259" key="4">
    <source>
        <dbReference type="Pfam" id="PF14257"/>
    </source>
</evidence>
<dbReference type="EMBL" id="VMNW02000006">
    <property type="protein sequence ID" value="KAA9164887.1"/>
    <property type="molecule type" value="Genomic_DNA"/>
</dbReference>
<feature type="compositionally biased region" description="Low complexity" evidence="1">
    <location>
        <begin position="30"/>
        <end position="51"/>
    </location>
</feature>
<organism evidence="5 6">
    <name type="scientific">Amycolatopsis acidicola</name>
    <dbReference type="NCBI Taxonomy" id="2596893"/>
    <lineage>
        <taxon>Bacteria</taxon>
        <taxon>Bacillati</taxon>
        <taxon>Actinomycetota</taxon>
        <taxon>Actinomycetes</taxon>
        <taxon>Pseudonocardiales</taxon>
        <taxon>Pseudonocardiaceae</taxon>
        <taxon>Amycolatopsis</taxon>
    </lineage>
</organism>
<dbReference type="InterPro" id="IPR025645">
    <property type="entry name" value="DUF4349"/>
</dbReference>
<evidence type="ECO:0000256" key="2">
    <source>
        <dbReference type="SAM" id="Phobius"/>
    </source>
</evidence>
<keyword evidence="2" id="KW-1133">Transmembrane helix</keyword>
<feature type="domain" description="DUF4349" evidence="4">
    <location>
        <begin position="68"/>
        <end position="273"/>
    </location>
</feature>
<dbReference type="PROSITE" id="PS51257">
    <property type="entry name" value="PROKAR_LIPOPROTEIN"/>
    <property type="match status" value="1"/>
</dbReference>
<sequence>MRSRFALAGALALLALTAGCTGNHSSSSEAIAPQKAPAAAAPDSSGGAKAAVPGQQSQASVPVTGQDRQLVRTAELSIVAPDVRGFAARARQVAAAAGGYSGSETTDVNSSTLNLVVPSDRLDAAVDQLGRLGEVTSVRQNVQDVTDQSVDVASRIDSARRSLDRVRALFDQARSISDLTSLESELSSREADLESLQSRQNALASSVAMSTVMITATVAPVVPPPAPEPASGFLAGLAAGWHGFLGFGGGVLRVVGAVLPFLVVPGIPLGALTWFALRRRWFRAKVAP</sequence>
<comment type="caution">
    <text evidence="5">The sequence shown here is derived from an EMBL/GenBank/DDBJ whole genome shotgun (WGS) entry which is preliminary data.</text>
</comment>
<dbReference type="OrthoDB" id="186919at2"/>
<keyword evidence="3" id="KW-0732">Signal</keyword>
<dbReference type="Proteomes" id="UP000319769">
    <property type="component" value="Unassembled WGS sequence"/>
</dbReference>
<evidence type="ECO:0000256" key="3">
    <source>
        <dbReference type="SAM" id="SignalP"/>
    </source>
</evidence>
<feature type="signal peptide" evidence="3">
    <location>
        <begin position="1"/>
        <end position="20"/>
    </location>
</feature>
<feature type="compositionally biased region" description="Polar residues" evidence="1">
    <location>
        <begin position="54"/>
        <end position="66"/>
    </location>
</feature>
<feature type="chain" id="PRO_5038408318" evidence="3">
    <location>
        <begin position="21"/>
        <end position="288"/>
    </location>
</feature>
<evidence type="ECO:0000256" key="1">
    <source>
        <dbReference type="SAM" id="MobiDB-lite"/>
    </source>
</evidence>
<evidence type="ECO:0000313" key="6">
    <source>
        <dbReference type="Proteomes" id="UP000319769"/>
    </source>
</evidence>
<feature type="region of interest" description="Disordered" evidence="1">
    <location>
        <begin position="24"/>
        <end position="66"/>
    </location>
</feature>
<evidence type="ECO:0000313" key="5">
    <source>
        <dbReference type="EMBL" id="KAA9164887.1"/>
    </source>
</evidence>
<feature type="transmembrane region" description="Helical" evidence="2">
    <location>
        <begin position="258"/>
        <end position="277"/>
    </location>
</feature>
<keyword evidence="2" id="KW-0812">Transmembrane</keyword>
<accession>A0A5N0VEW3</accession>
<proteinExistence type="predicted"/>
<keyword evidence="6" id="KW-1185">Reference proteome</keyword>
<dbReference type="AlphaFoldDB" id="A0A5N0VEW3"/>
<name>A0A5N0VEW3_9PSEU</name>